<dbReference type="OrthoDB" id="9808067at2"/>
<organism evidence="3 4">
    <name type="scientific">Salinisphaera hydrothermalis (strain C41B8)</name>
    <dbReference type="NCBI Taxonomy" id="1304275"/>
    <lineage>
        <taxon>Bacteria</taxon>
        <taxon>Pseudomonadati</taxon>
        <taxon>Pseudomonadota</taxon>
        <taxon>Gammaproteobacteria</taxon>
        <taxon>Salinisphaerales</taxon>
        <taxon>Salinisphaeraceae</taxon>
        <taxon>Salinisphaera</taxon>
    </lineage>
</organism>
<reference evidence="3 4" key="1">
    <citation type="submission" date="2013-03" db="EMBL/GenBank/DDBJ databases">
        <title>Salinisphaera hydrothermalis C41B8 Genome Sequencing.</title>
        <authorList>
            <person name="Li C."/>
            <person name="Lai Q."/>
            <person name="Shao Z."/>
        </authorList>
    </citation>
    <scope>NUCLEOTIDE SEQUENCE [LARGE SCALE GENOMIC DNA]</scope>
    <source>
        <strain evidence="3 4">C41B8</strain>
    </source>
</reference>
<dbReference type="PANTHER" id="PTHR38075">
    <property type="entry name" value="DUF4139 DOMAIN-CONTAINING PROTEIN"/>
    <property type="match status" value="1"/>
</dbReference>
<dbReference type="Proteomes" id="UP000028302">
    <property type="component" value="Unassembled WGS sequence"/>
</dbReference>
<dbReference type="EMBL" id="APNK01000017">
    <property type="protein sequence ID" value="KEZ77105.1"/>
    <property type="molecule type" value="Genomic_DNA"/>
</dbReference>
<evidence type="ECO:0008006" key="5">
    <source>
        <dbReference type="Google" id="ProtNLM"/>
    </source>
</evidence>
<feature type="region of interest" description="Disordered" evidence="1">
    <location>
        <begin position="92"/>
        <end position="119"/>
    </location>
</feature>
<keyword evidence="2" id="KW-0732">Signal</keyword>
<feature type="signal peptide" evidence="2">
    <location>
        <begin position="1"/>
        <end position="21"/>
    </location>
</feature>
<dbReference type="PANTHER" id="PTHR38075:SF1">
    <property type="entry name" value="DUF4139 DOMAIN-CONTAINING PROTEIN"/>
    <property type="match status" value="1"/>
</dbReference>
<sequence>MQSRWIFTLAGLVAAAPFALAATTADSDQPVDAIALYSRGAAVVQDSRTMSLDAGEQTLSWPVIGTPQPDTLWLSGSGINLAGFDLAPSASGSGGPLSSRVGQSVSLDSPGGNTRQGTLVATDGDTAYVRVDGRIERITAASPVQISWSVTSKNGDEGTGHDVTLHVDAAKAGKQRLTATYQTSAPKWQASYTGSFDPKTGKLRLISQAVIDNTGHDAINAKRAWLVAGDTSRADNGAPRPMMMAKMASSESSGAGAPQAVGDVYRYPLADGLHIEAGAVQSVALMKPISVDATRDYRFENYALNDTGKSRQHARVSLAFDNDTGQPLPAGAVRIYDAGHAAQLMGGTQIDDTPAGAPVQLALGSAFDITGTHRVTKRSSDESGATTTQVRIELFNAGNKSRQVTIAEHLPANAQLADDVPKPSGGSADEPEWPVSVPANGHKTFSYTFSRAKS</sequence>
<feature type="compositionally biased region" description="Polar residues" evidence="1">
    <location>
        <begin position="100"/>
        <end position="119"/>
    </location>
</feature>
<dbReference type="eggNOG" id="COG5316">
    <property type="taxonomic scope" value="Bacteria"/>
</dbReference>
<dbReference type="AlphaFoldDB" id="A0A084IK71"/>
<gene>
    <name evidence="3" type="ORF">C41B8_11663</name>
</gene>
<dbReference type="STRING" id="1304275.C41B8_11663"/>
<feature type="chain" id="PRO_5001776535" description="DUF4139 domain-containing protein" evidence="2">
    <location>
        <begin position="22"/>
        <end position="454"/>
    </location>
</feature>
<name>A0A084IK71_SALHC</name>
<dbReference type="RefSeq" id="WP_037338253.1">
    <property type="nucleotide sequence ID" value="NZ_APNK01000017.1"/>
</dbReference>
<keyword evidence="4" id="KW-1185">Reference proteome</keyword>
<protein>
    <recommendedName>
        <fullName evidence="5">DUF4139 domain-containing protein</fullName>
    </recommendedName>
</protein>
<dbReference type="Gene3D" id="2.60.40.2960">
    <property type="match status" value="1"/>
</dbReference>
<proteinExistence type="predicted"/>
<evidence type="ECO:0000313" key="4">
    <source>
        <dbReference type="Proteomes" id="UP000028302"/>
    </source>
</evidence>
<evidence type="ECO:0000256" key="2">
    <source>
        <dbReference type="SAM" id="SignalP"/>
    </source>
</evidence>
<evidence type="ECO:0000256" key="1">
    <source>
        <dbReference type="SAM" id="MobiDB-lite"/>
    </source>
</evidence>
<evidence type="ECO:0000313" key="3">
    <source>
        <dbReference type="EMBL" id="KEZ77105.1"/>
    </source>
</evidence>
<accession>A0A084IK71</accession>
<comment type="caution">
    <text evidence="3">The sequence shown here is derived from an EMBL/GenBank/DDBJ whole genome shotgun (WGS) entry which is preliminary data.</text>
</comment>
<feature type="region of interest" description="Disordered" evidence="1">
    <location>
        <begin position="414"/>
        <end position="441"/>
    </location>
</feature>